<evidence type="ECO:0000256" key="1">
    <source>
        <dbReference type="ARBA" id="ARBA00022741"/>
    </source>
</evidence>
<dbReference type="GO" id="GO:0005634">
    <property type="term" value="C:nucleus"/>
    <property type="evidence" value="ECO:0007669"/>
    <property type="project" value="TreeGrafter"/>
</dbReference>
<dbReference type="GO" id="GO:0005524">
    <property type="term" value="F:ATP binding"/>
    <property type="evidence" value="ECO:0007669"/>
    <property type="project" value="UniProtKB-KW"/>
</dbReference>
<gene>
    <name evidence="5" type="ORF">OMED0929_LOCUS3315</name>
</gene>
<keyword evidence="1" id="KW-0547">Nucleotide-binding</keyword>
<dbReference type="Gene3D" id="3.90.640.10">
    <property type="entry name" value="Actin, Chain A, domain 4"/>
    <property type="match status" value="1"/>
</dbReference>
<dbReference type="FunFam" id="3.30.30.30:FF:000002">
    <property type="entry name" value="Heat shock 70 kDa protein 4"/>
    <property type="match status" value="1"/>
</dbReference>
<evidence type="ECO:0000256" key="4">
    <source>
        <dbReference type="SAM" id="MobiDB-lite"/>
    </source>
</evidence>
<dbReference type="Pfam" id="PF00012">
    <property type="entry name" value="HSP70"/>
    <property type="match status" value="1"/>
</dbReference>
<dbReference type="GO" id="GO:0005829">
    <property type="term" value="C:cytosol"/>
    <property type="evidence" value="ECO:0007669"/>
    <property type="project" value="TreeGrafter"/>
</dbReference>
<dbReference type="Gene3D" id="1.20.1270.10">
    <property type="match status" value="2"/>
</dbReference>
<evidence type="ECO:0000256" key="3">
    <source>
        <dbReference type="ARBA" id="ARBA00061090"/>
    </source>
</evidence>
<dbReference type="InterPro" id="IPR029048">
    <property type="entry name" value="HSP70_C_sf"/>
</dbReference>
<comment type="similarity">
    <text evidence="3">Belongs to the heat shock protein 70 (TC 1.A.33) family. HSP110/SSE subfamily.</text>
</comment>
<feature type="region of interest" description="Disordered" evidence="4">
    <location>
        <begin position="512"/>
        <end position="547"/>
    </location>
</feature>
<feature type="region of interest" description="Disordered" evidence="4">
    <location>
        <begin position="743"/>
        <end position="805"/>
    </location>
</feature>
<dbReference type="FunFam" id="3.30.420.40:FF:000171">
    <property type="entry name" value="Heat shock 70 kDa protein 4"/>
    <property type="match status" value="2"/>
</dbReference>
<dbReference type="InterPro" id="IPR029047">
    <property type="entry name" value="HSP70_peptide-bd_sf"/>
</dbReference>
<dbReference type="SUPFAM" id="SSF53067">
    <property type="entry name" value="Actin-like ATPase domain"/>
    <property type="match status" value="2"/>
</dbReference>
<dbReference type="InterPro" id="IPR043129">
    <property type="entry name" value="ATPase_NBD"/>
</dbReference>
<dbReference type="CDD" id="cd24095">
    <property type="entry name" value="ASKHA_NBD_HSP70_AtHsp70-14-like"/>
    <property type="match status" value="1"/>
</dbReference>
<feature type="compositionally biased region" description="Acidic residues" evidence="4">
    <location>
        <begin position="781"/>
        <end position="805"/>
    </location>
</feature>
<dbReference type="PANTHER" id="PTHR45639:SF4">
    <property type="entry name" value="HSC70CB, ISOFORM G"/>
    <property type="match status" value="1"/>
</dbReference>
<dbReference type="PANTHER" id="PTHR45639">
    <property type="entry name" value="HSC70CB, ISOFORM G-RELATED"/>
    <property type="match status" value="1"/>
</dbReference>
<dbReference type="Gene3D" id="3.30.30.30">
    <property type="match status" value="1"/>
</dbReference>
<keyword evidence="2" id="KW-0067">ATP-binding</keyword>
<dbReference type="Gene3D" id="3.30.420.40">
    <property type="match status" value="2"/>
</dbReference>
<feature type="compositionally biased region" description="Acidic residues" evidence="4">
    <location>
        <begin position="763"/>
        <end position="773"/>
    </location>
</feature>
<dbReference type="FunFam" id="3.90.640.10:FF:000004">
    <property type="entry name" value="Heat shock 70 kDa protein 4"/>
    <property type="match status" value="1"/>
</dbReference>
<sequence length="805" mass="88614">MSVVGIDFGNANSRVALARRKGIDVVLNDESKRETPSMLNFGEKQRFIGCAAADKINMQPKNTVTQLKRLIGKKFDDAEVQEDIKGFLFPVSRGPNGEIIVSVQYLGKTYEFTPERCVAMILADLKRIAENDNGTKVTDCVISIPVFATDAQRRAMLDAAKITGLNVLRLLHETTATALAYGIFKTSEFTDEPTNVCFVDVGHSAMQVCVAQFTKKGLKILSTGFDRNLGGRNFDNVMFEHFCDEFAASKKIDIRSNPRGSLRLKLAIEKMKKILSANPMAPLNIECIMDDVDVQSSMTRETMEELAAETIAKLMNPIETAVREAGLTVEDISAIELVGNASRIPAISTKLESFFGKVPGRTMNASECVARGCALQGAMLSPLFRVREFEIQDSYPFPITMAWTSDDGSAKQMELFERNNLVPSTKLMTFFKNDTFGLQASYCQGELLSADTEPGVGAFEVGPFERAKGGEKQKLKVKVRLNLNGLVSVESAQTVEEIEEEAPPEVEMKDDAAAAEDAAAPAADAAEGMETDAPKEEPKEEKKVTKKVKKTDVPVKSFVGGLPADVLERYVNEEYDMALQDKVMEETKERKNAVEAYVYSMRSKIEDQLREYVDDATRESFASLLNATEDWLYEDGEDETKGVYNAKLAELEAIGEPIATRAREELERPEAIASLKATAGKFLEMCADEAHEHIDTADLDKVAKECNDALAWLEEKITMQQATPKTQPAVLLSADIEKKRSTLERFATPIMNRPKPKPKVEEPTPEPMDDGEGADAAPPVDGDEPVEGEESKDEAMDDAAADSLD</sequence>
<dbReference type="InterPro" id="IPR013126">
    <property type="entry name" value="Hsp_70_fam"/>
</dbReference>
<dbReference type="SUPFAM" id="SSF100934">
    <property type="entry name" value="Heat shock protein 70kD (HSP70), C-terminal subdomain"/>
    <property type="match status" value="2"/>
</dbReference>
<dbReference type="AlphaFoldDB" id="A0A7S0KII8"/>
<dbReference type="FunFam" id="1.20.1270.10:FF:000002">
    <property type="entry name" value="Heat shock 70 kDa protein 4"/>
    <property type="match status" value="1"/>
</dbReference>
<dbReference type="EMBL" id="HBEW01003956">
    <property type="protein sequence ID" value="CAD8581397.1"/>
    <property type="molecule type" value="Transcribed_RNA"/>
</dbReference>
<reference evidence="5" key="1">
    <citation type="submission" date="2021-01" db="EMBL/GenBank/DDBJ databases">
        <authorList>
            <person name="Corre E."/>
            <person name="Pelletier E."/>
            <person name="Niang G."/>
            <person name="Scheremetjew M."/>
            <person name="Finn R."/>
            <person name="Kale V."/>
            <person name="Holt S."/>
            <person name="Cochrane G."/>
            <person name="Meng A."/>
            <person name="Brown T."/>
            <person name="Cohen L."/>
        </authorList>
    </citation>
    <scope>NUCLEOTIDE SEQUENCE</scope>
    <source>
        <strain evidence="5">Clade-D-RCC2572</strain>
    </source>
</reference>
<proteinExistence type="inferred from homology"/>
<dbReference type="Gene3D" id="2.60.34.10">
    <property type="entry name" value="Substrate Binding Domain Of DNAk, Chain A, domain 1"/>
    <property type="match status" value="1"/>
</dbReference>
<dbReference type="SUPFAM" id="SSF100920">
    <property type="entry name" value="Heat shock protein 70kD (HSP70), peptide-binding domain"/>
    <property type="match status" value="1"/>
</dbReference>
<protein>
    <submittedName>
        <fullName evidence="5">Uncharacterized protein</fullName>
    </submittedName>
</protein>
<evidence type="ECO:0000313" key="5">
    <source>
        <dbReference type="EMBL" id="CAD8581397.1"/>
    </source>
</evidence>
<organism evidence="5">
    <name type="scientific">Ostreococcus mediterraneus</name>
    <dbReference type="NCBI Taxonomy" id="1486918"/>
    <lineage>
        <taxon>Eukaryota</taxon>
        <taxon>Viridiplantae</taxon>
        <taxon>Chlorophyta</taxon>
        <taxon>Mamiellophyceae</taxon>
        <taxon>Mamiellales</taxon>
        <taxon>Bathycoccaceae</taxon>
        <taxon>Ostreococcus</taxon>
    </lineage>
</organism>
<feature type="compositionally biased region" description="Basic and acidic residues" evidence="4">
    <location>
        <begin position="532"/>
        <end position="543"/>
    </location>
</feature>
<name>A0A7S0KII8_9CHLO</name>
<dbReference type="PRINTS" id="PR00301">
    <property type="entry name" value="HEATSHOCK70"/>
</dbReference>
<feature type="compositionally biased region" description="Low complexity" evidence="4">
    <location>
        <begin position="515"/>
        <end position="526"/>
    </location>
</feature>
<dbReference type="GO" id="GO:0140662">
    <property type="term" value="F:ATP-dependent protein folding chaperone"/>
    <property type="evidence" value="ECO:0007669"/>
    <property type="project" value="InterPro"/>
</dbReference>
<evidence type="ECO:0000256" key="2">
    <source>
        <dbReference type="ARBA" id="ARBA00022840"/>
    </source>
</evidence>
<accession>A0A7S0KII8</accession>